<keyword evidence="18" id="KW-0511">Multifunctional enzyme</keyword>
<dbReference type="InterPro" id="IPR012338">
    <property type="entry name" value="Beta-lactam/transpept-like"/>
</dbReference>
<comment type="subcellular location">
    <subcellularLocation>
        <location evidence="2">Cell membrane</location>
        <topology evidence="2">Single-pass type II membrane protein</topology>
    </subcellularLocation>
</comment>
<dbReference type="Pfam" id="PF00905">
    <property type="entry name" value="Transpeptidase"/>
    <property type="match status" value="1"/>
</dbReference>
<dbReference type="Proteomes" id="UP000606193">
    <property type="component" value="Unassembled WGS sequence"/>
</dbReference>
<proteinExistence type="predicted"/>
<dbReference type="EC" id="2.4.99.28" evidence="21"/>
<evidence type="ECO:0000256" key="24">
    <source>
        <dbReference type="SAM" id="Phobius"/>
    </source>
</evidence>
<evidence type="ECO:0000256" key="15">
    <source>
        <dbReference type="ARBA" id="ARBA00022989"/>
    </source>
</evidence>
<keyword evidence="19" id="KW-0961">Cell wall biogenesis/degradation</keyword>
<evidence type="ECO:0000256" key="5">
    <source>
        <dbReference type="ARBA" id="ARBA00022475"/>
    </source>
</evidence>
<dbReference type="InterPro" id="IPR001264">
    <property type="entry name" value="Glyco_trans_51"/>
</dbReference>
<evidence type="ECO:0000256" key="19">
    <source>
        <dbReference type="ARBA" id="ARBA00023316"/>
    </source>
</evidence>
<evidence type="ECO:0000256" key="9">
    <source>
        <dbReference type="ARBA" id="ARBA00022679"/>
    </source>
</evidence>
<dbReference type="PANTHER" id="PTHR32282">
    <property type="entry name" value="BINDING PROTEIN TRANSPEPTIDASE, PUTATIVE-RELATED"/>
    <property type="match status" value="1"/>
</dbReference>
<evidence type="ECO:0000256" key="14">
    <source>
        <dbReference type="ARBA" id="ARBA00022984"/>
    </source>
</evidence>
<evidence type="ECO:0000256" key="21">
    <source>
        <dbReference type="ARBA" id="ARBA00044770"/>
    </source>
</evidence>
<feature type="compositionally biased region" description="Low complexity" evidence="23">
    <location>
        <begin position="771"/>
        <end position="788"/>
    </location>
</feature>
<dbReference type="RefSeq" id="WP_249297635.1">
    <property type="nucleotide sequence ID" value="NZ_JACRSX010000005.1"/>
</dbReference>
<feature type="compositionally biased region" description="Acidic residues" evidence="23">
    <location>
        <begin position="798"/>
        <end position="814"/>
    </location>
</feature>
<evidence type="ECO:0000259" key="25">
    <source>
        <dbReference type="Pfam" id="PF00905"/>
    </source>
</evidence>
<dbReference type="InterPro" id="IPR001460">
    <property type="entry name" value="PCN-bd_Tpept"/>
</dbReference>
<comment type="catalytic activity">
    <reaction evidence="22">
        <text>[GlcNAc-(1-&gt;4)-Mur2Ac(oyl-L-Ala-gamma-D-Glu-L-Lys-D-Ala-D-Ala)](n)-di-trans,octa-cis-undecaprenyl diphosphate + beta-D-GlcNAc-(1-&gt;4)-Mur2Ac(oyl-L-Ala-gamma-D-Glu-L-Lys-D-Ala-D-Ala)-di-trans,octa-cis-undecaprenyl diphosphate = [GlcNAc-(1-&gt;4)-Mur2Ac(oyl-L-Ala-gamma-D-Glu-L-Lys-D-Ala-D-Ala)](n+1)-di-trans,octa-cis-undecaprenyl diphosphate + di-trans,octa-cis-undecaprenyl diphosphate + H(+)</text>
        <dbReference type="Rhea" id="RHEA:23708"/>
        <dbReference type="Rhea" id="RHEA-COMP:9602"/>
        <dbReference type="Rhea" id="RHEA-COMP:9603"/>
        <dbReference type="ChEBI" id="CHEBI:15378"/>
        <dbReference type="ChEBI" id="CHEBI:58405"/>
        <dbReference type="ChEBI" id="CHEBI:60033"/>
        <dbReference type="ChEBI" id="CHEBI:78435"/>
        <dbReference type="EC" id="2.4.99.28"/>
    </reaction>
</comment>
<dbReference type="InterPro" id="IPR050396">
    <property type="entry name" value="Glycosyltr_51/Transpeptidase"/>
</dbReference>
<evidence type="ECO:0000256" key="17">
    <source>
        <dbReference type="ARBA" id="ARBA00023251"/>
    </source>
</evidence>
<feature type="domain" description="Glycosyl transferase family 51" evidence="26">
    <location>
        <begin position="120"/>
        <end position="303"/>
    </location>
</feature>
<evidence type="ECO:0000256" key="22">
    <source>
        <dbReference type="ARBA" id="ARBA00049902"/>
    </source>
</evidence>
<evidence type="ECO:0000256" key="23">
    <source>
        <dbReference type="SAM" id="MobiDB-lite"/>
    </source>
</evidence>
<keyword evidence="5" id="KW-1003">Cell membrane</keyword>
<gene>
    <name evidence="27" type="ORF">H8704_05625</name>
</gene>
<evidence type="ECO:0000256" key="8">
    <source>
        <dbReference type="ARBA" id="ARBA00022676"/>
    </source>
</evidence>
<evidence type="ECO:0000313" key="28">
    <source>
        <dbReference type="Proteomes" id="UP000606193"/>
    </source>
</evidence>
<evidence type="ECO:0000256" key="1">
    <source>
        <dbReference type="ARBA" id="ARBA00002624"/>
    </source>
</evidence>
<keyword evidence="16 24" id="KW-0472">Membrane</keyword>
<keyword evidence="7" id="KW-0645">Protease</keyword>
<name>A0ABR7N240_9FIRM</name>
<keyword evidence="11" id="KW-0378">Hydrolase</keyword>
<dbReference type="Gene3D" id="1.10.3810.10">
    <property type="entry name" value="Biosynthetic peptidoglycan transglycosylase-like"/>
    <property type="match status" value="1"/>
</dbReference>
<feature type="compositionally biased region" description="Basic and acidic residues" evidence="23">
    <location>
        <begin position="728"/>
        <end position="738"/>
    </location>
</feature>
<evidence type="ECO:0000256" key="13">
    <source>
        <dbReference type="ARBA" id="ARBA00022968"/>
    </source>
</evidence>
<evidence type="ECO:0000313" key="27">
    <source>
        <dbReference type="EMBL" id="MBC8562117.1"/>
    </source>
</evidence>
<feature type="region of interest" description="Disordered" evidence="23">
    <location>
        <begin position="714"/>
        <end position="814"/>
    </location>
</feature>
<dbReference type="Gene3D" id="3.40.710.10">
    <property type="entry name" value="DD-peptidase/beta-lactamase superfamily"/>
    <property type="match status" value="1"/>
</dbReference>
<comment type="catalytic activity">
    <reaction evidence="20">
        <text>Preferential cleavage: (Ac)2-L-Lys-D-Ala-|-D-Ala. Also transpeptidation of peptidyl-alanyl moieties that are N-acyl substituents of D-alanine.</text>
        <dbReference type="EC" id="3.4.16.4"/>
    </reaction>
</comment>
<feature type="region of interest" description="Disordered" evidence="23">
    <location>
        <begin position="1"/>
        <end position="52"/>
    </location>
</feature>
<evidence type="ECO:0000256" key="3">
    <source>
        <dbReference type="ARBA" id="ARBA00012448"/>
    </source>
</evidence>
<keyword evidence="9" id="KW-0808">Transferase</keyword>
<sequence length="814" mass="90704">MNYSERGRASGSSARRSTSSYGTSSGKSASNPSARRPVPAAQTGKGRKAKRKKKHPKLRLFFKILFLLILLAILAVVGLFYFKYGNTLLKWQSEAKKMVQASTEDTFKSSEASFIYDSKGKVLAKLKGDHDSYYLTFDKIPQYVKDAFVVTEDRDFYKHAGYDPKALVSAGVTLFLNKLRGEDATRGASTITQQLARNIFTDYLPYTDKSYSRKVKEIFVATEMEKKYSKDQILEFYINNVFFANGYYGIEAASRGYFSKSASDLNLAEVAFVCSIPNRPQSYDPLEHFDNTVKRKNRILDQMLSQKLITAAEYSDAYYSDIVMKPAKEIKNQNYLTTYAVSCATKALMQKQGFEFRYEFSSDADRANYDAEYKDSYEECYKLLHSAGYNIYTSLNKKIQAKLQKAVNEQLAGFTEKTKGVYAMQGAATCINNKNGKVVAIVGGRKQKSTTGYTINRGFQSYRQPGSCFKPIAVYTPALEHGYTANSIVDDTYFKDGPRNADGRYLGKIPLRTAVEKSKNVVAWRIFQELTPAVGLSYVKKMNFSKIVDSDYVPAASLGGLTNGASTVEMASAYATIANNGKFRNPTCITKITDYDGNVIVNMNKLTRQKQVYKPEAAEAMTDILKGVLVRGTAAGKQLSNMACAGKTGTTSDKKDGWFCGYTPYYSTAVWVGYDNPRAVSNLYGSTYPLYIWHEFMEDLHSGLEYADFVYDTGSSDSSDQTYTTTIEDPKATKKPEETIDPSATKTETEDTDPVVTEKPQGDEVNDPSNPDDTQGDNNNNDNTQATTKPQKPAQDDTNLDDVGQETTVEDVVE</sequence>
<reference evidence="27 28" key="1">
    <citation type="submission" date="2020-08" db="EMBL/GenBank/DDBJ databases">
        <title>Genome public.</title>
        <authorList>
            <person name="Liu C."/>
            <person name="Sun Q."/>
        </authorList>
    </citation>
    <scope>NUCLEOTIDE SEQUENCE [LARGE SCALE GENOMIC DNA]</scope>
    <source>
        <strain evidence="27 28">NSJ-37</strain>
    </source>
</reference>
<dbReference type="SUPFAM" id="SSF56601">
    <property type="entry name" value="beta-lactamase/transpeptidase-like"/>
    <property type="match status" value="1"/>
</dbReference>
<protein>
    <recommendedName>
        <fullName evidence="4">Penicillin-binding protein 1A</fullName>
        <ecNumber evidence="21">2.4.99.28</ecNumber>
        <ecNumber evidence="3">3.4.16.4</ecNumber>
    </recommendedName>
</protein>
<keyword evidence="8" id="KW-0328">Glycosyltransferase</keyword>
<evidence type="ECO:0000256" key="12">
    <source>
        <dbReference type="ARBA" id="ARBA00022960"/>
    </source>
</evidence>
<dbReference type="EMBL" id="JACRSX010000005">
    <property type="protein sequence ID" value="MBC8562117.1"/>
    <property type="molecule type" value="Genomic_DNA"/>
</dbReference>
<keyword evidence="15 24" id="KW-1133">Transmembrane helix</keyword>
<keyword evidence="12" id="KW-0133">Cell shape</keyword>
<feature type="domain" description="Penicillin-binding protein transpeptidase" evidence="25">
    <location>
        <begin position="426"/>
        <end position="676"/>
    </location>
</feature>
<keyword evidence="14" id="KW-0573">Peptidoglycan synthesis</keyword>
<evidence type="ECO:0000256" key="4">
    <source>
        <dbReference type="ARBA" id="ARBA00018638"/>
    </source>
</evidence>
<evidence type="ECO:0000256" key="18">
    <source>
        <dbReference type="ARBA" id="ARBA00023268"/>
    </source>
</evidence>
<evidence type="ECO:0000256" key="7">
    <source>
        <dbReference type="ARBA" id="ARBA00022670"/>
    </source>
</evidence>
<comment type="function">
    <text evidence="1">Cell wall formation. Synthesis of cross-linked peptidoglycan from the lipid intermediates. The enzyme has a penicillin-insensitive transglycosylase N-terminal domain (formation of linear glycan strands) and a penicillin-sensitive transpeptidase C-terminal domain (cross-linking of the peptide subunits).</text>
</comment>
<evidence type="ECO:0000256" key="20">
    <source>
        <dbReference type="ARBA" id="ARBA00034000"/>
    </source>
</evidence>
<keyword evidence="13" id="KW-0735">Signal-anchor</keyword>
<evidence type="ECO:0000256" key="11">
    <source>
        <dbReference type="ARBA" id="ARBA00022801"/>
    </source>
</evidence>
<organism evidence="27 28">
    <name type="scientific">Jutongia huaianensis</name>
    <dbReference type="NCBI Taxonomy" id="2763668"/>
    <lineage>
        <taxon>Bacteria</taxon>
        <taxon>Bacillati</taxon>
        <taxon>Bacillota</taxon>
        <taxon>Clostridia</taxon>
        <taxon>Lachnospirales</taxon>
        <taxon>Lachnospiraceae</taxon>
        <taxon>Jutongia</taxon>
    </lineage>
</organism>
<comment type="caution">
    <text evidence="27">The sequence shown here is derived from an EMBL/GenBank/DDBJ whole genome shotgun (WGS) entry which is preliminary data.</text>
</comment>
<evidence type="ECO:0000256" key="16">
    <source>
        <dbReference type="ARBA" id="ARBA00023136"/>
    </source>
</evidence>
<feature type="transmembrane region" description="Helical" evidence="24">
    <location>
        <begin position="60"/>
        <end position="82"/>
    </location>
</feature>
<keyword evidence="17" id="KW-0046">Antibiotic resistance</keyword>
<dbReference type="SUPFAM" id="SSF53955">
    <property type="entry name" value="Lysozyme-like"/>
    <property type="match status" value="1"/>
</dbReference>
<dbReference type="EC" id="3.4.16.4" evidence="3"/>
<evidence type="ECO:0000256" key="6">
    <source>
        <dbReference type="ARBA" id="ARBA00022645"/>
    </source>
</evidence>
<feature type="compositionally biased region" description="Low complexity" evidence="23">
    <location>
        <begin position="714"/>
        <end position="726"/>
    </location>
</feature>
<evidence type="ECO:0000259" key="26">
    <source>
        <dbReference type="Pfam" id="PF00912"/>
    </source>
</evidence>
<evidence type="ECO:0000256" key="2">
    <source>
        <dbReference type="ARBA" id="ARBA00004401"/>
    </source>
</evidence>
<dbReference type="InterPro" id="IPR036950">
    <property type="entry name" value="PBP_transglycosylase"/>
</dbReference>
<evidence type="ECO:0000256" key="10">
    <source>
        <dbReference type="ARBA" id="ARBA00022692"/>
    </source>
</evidence>
<keyword evidence="28" id="KW-1185">Reference proteome</keyword>
<dbReference type="PANTHER" id="PTHR32282:SF11">
    <property type="entry name" value="PENICILLIN-BINDING PROTEIN 1B"/>
    <property type="match status" value="1"/>
</dbReference>
<dbReference type="InterPro" id="IPR023346">
    <property type="entry name" value="Lysozyme-like_dom_sf"/>
</dbReference>
<keyword evidence="6" id="KW-0121">Carboxypeptidase</keyword>
<dbReference type="Pfam" id="PF00912">
    <property type="entry name" value="Transgly"/>
    <property type="match status" value="1"/>
</dbReference>
<feature type="compositionally biased region" description="Low complexity" evidence="23">
    <location>
        <begin position="9"/>
        <end position="30"/>
    </location>
</feature>
<accession>A0ABR7N240</accession>
<keyword evidence="10 24" id="KW-0812">Transmembrane</keyword>